<dbReference type="PANTHER" id="PTHR11538">
    <property type="entry name" value="PHENYLALANYL-TRNA SYNTHETASE"/>
    <property type="match status" value="1"/>
</dbReference>
<feature type="domain" description="25S rRNA (uridine-N(3))-methyltransferase BMT5-like" evidence="1">
    <location>
        <begin position="10"/>
        <end position="182"/>
    </location>
</feature>
<gene>
    <name evidence="2" type="ORF">HNQ55_003714</name>
</gene>
<dbReference type="GO" id="GO:0005737">
    <property type="term" value="C:cytoplasm"/>
    <property type="evidence" value="ECO:0007669"/>
    <property type="project" value="TreeGrafter"/>
</dbReference>
<dbReference type="GO" id="GO:0070475">
    <property type="term" value="P:rRNA base methylation"/>
    <property type="evidence" value="ECO:0007669"/>
    <property type="project" value="InterPro"/>
</dbReference>
<evidence type="ECO:0000313" key="3">
    <source>
        <dbReference type="Proteomes" id="UP000537141"/>
    </source>
</evidence>
<proteinExistence type="predicted"/>
<organism evidence="2 3">
    <name type="scientific">Thalassotalea piscium</name>
    <dbReference type="NCBI Taxonomy" id="1230533"/>
    <lineage>
        <taxon>Bacteria</taxon>
        <taxon>Pseudomonadati</taxon>
        <taxon>Pseudomonadota</taxon>
        <taxon>Gammaproteobacteria</taxon>
        <taxon>Alteromonadales</taxon>
        <taxon>Colwelliaceae</taxon>
        <taxon>Thalassotalea</taxon>
    </lineage>
</organism>
<evidence type="ECO:0000259" key="1">
    <source>
        <dbReference type="Pfam" id="PF10354"/>
    </source>
</evidence>
<protein>
    <recommendedName>
        <fullName evidence="1">25S rRNA (uridine-N(3))-methyltransferase BMT5-like domain-containing protein</fullName>
    </recommendedName>
</protein>
<dbReference type="GO" id="GO:0070042">
    <property type="term" value="F:rRNA (uridine-N3-)-methyltransferase activity"/>
    <property type="evidence" value="ECO:0007669"/>
    <property type="project" value="InterPro"/>
</dbReference>
<dbReference type="EMBL" id="JACHHU010000055">
    <property type="protein sequence ID" value="MBB6545171.1"/>
    <property type="molecule type" value="Genomic_DNA"/>
</dbReference>
<dbReference type="InterPro" id="IPR019446">
    <property type="entry name" value="BMT5-like"/>
</dbReference>
<dbReference type="RefSeq" id="WP_184426908.1">
    <property type="nucleotide sequence ID" value="NZ_AP027362.1"/>
</dbReference>
<evidence type="ECO:0000313" key="2">
    <source>
        <dbReference type="EMBL" id="MBB6545171.1"/>
    </source>
</evidence>
<name>A0A7X0NKR1_9GAMM</name>
<dbReference type="PANTHER" id="PTHR11538:SF26">
    <property type="entry name" value="FERREDOXIN-FOLD ANTICODON-BINDING DOMAIN-CONTAINING PROTEIN 1"/>
    <property type="match status" value="1"/>
</dbReference>
<accession>A0A7X0NKR1</accession>
<dbReference type="Pfam" id="PF10354">
    <property type="entry name" value="BMT5-like"/>
    <property type="match status" value="1"/>
</dbReference>
<dbReference type="AlphaFoldDB" id="A0A7X0NKR1"/>
<dbReference type="Proteomes" id="UP000537141">
    <property type="component" value="Unassembled WGS sequence"/>
</dbReference>
<keyword evidence="3" id="KW-1185">Reference proteome</keyword>
<reference evidence="2 3" key="1">
    <citation type="submission" date="2020-08" db="EMBL/GenBank/DDBJ databases">
        <title>Genomic Encyclopedia of Type Strains, Phase IV (KMG-IV): sequencing the most valuable type-strain genomes for metagenomic binning, comparative biology and taxonomic classification.</title>
        <authorList>
            <person name="Goeker M."/>
        </authorList>
    </citation>
    <scope>NUCLEOTIDE SEQUENCE [LARGE SCALE GENOMIC DNA]</scope>
    <source>
        <strain evidence="2 3">DSM 26287</strain>
    </source>
</reference>
<comment type="caution">
    <text evidence="2">The sequence shown here is derived from an EMBL/GenBank/DDBJ whole genome shotgun (WGS) entry which is preliminary data.</text>
</comment>
<sequence length="261" mass="30621">MYINPAWRILTIGDGDLSFSHSLLENYHPKSLTATVFDDISSLSSKYSTTHFKQLQAQRCEVITSFDVTKKQTWGNLDKHQFDVIIFQFPLLPAFNSAKDFKQQSQNISLNTLHRRLLRRYLLNCFNEFLDPQGAQLALITSKDVKPYRQWCIEQALIINTDINYIGSMPFETDKFPGYKIRNVDRDKHVKDTEGVTYVFSRLLTTELDNKVTQPNYLHDNYCSYCRVGPFYTERDKQSHLVSKKHQKMALFEQQWLNDIK</sequence>